<gene>
    <name evidence="1" type="ORF">SELMODRAFT_416231</name>
</gene>
<dbReference type="KEGG" id="smo:SELMODRAFT_416231"/>
<name>D8RYH8_SELML</name>
<evidence type="ECO:0000313" key="2">
    <source>
        <dbReference type="Proteomes" id="UP000001514"/>
    </source>
</evidence>
<sequence length="142" mass="16281">MRASIVLWTSLCAGIWDDDLTCATKVRLVFDARMLAHEWQALLGFGCLSYESLVDKDPSTPDVVFDEHYGPFVQEKYDELVKDLEAEKMIAACGGFNKLSAWLGNACVDLFNFQVADVEELIKRYSELRFKVNPKRRHRNTK</sequence>
<dbReference type="InParanoid" id="D8RYH8"/>
<dbReference type="Gramene" id="EFJ22904">
    <property type="protein sequence ID" value="EFJ22904"/>
    <property type="gene ID" value="SELMODRAFT_416231"/>
</dbReference>
<dbReference type="EMBL" id="GL377594">
    <property type="protein sequence ID" value="EFJ22904.1"/>
    <property type="molecule type" value="Genomic_DNA"/>
</dbReference>
<evidence type="ECO:0000313" key="1">
    <source>
        <dbReference type="EMBL" id="EFJ22904.1"/>
    </source>
</evidence>
<proteinExistence type="predicted"/>
<keyword evidence="2" id="KW-1185">Reference proteome</keyword>
<accession>D8RYH8</accession>
<protein>
    <submittedName>
        <fullName evidence="1">Uncharacterized protein</fullName>
    </submittedName>
</protein>
<reference evidence="1 2" key="1">
    <citation type="journal article" date="2011" name="Science">
        <title>The Selaginella genome identifies genetic changes associated with the evolution of vascular plants.</title>
        <authorList>
            <person name="Banks J.A."/>
            <person name="Nishiyama T."/>
            <person name="Hasebe M."/>
            <person name="Bowman J.L."/>
            <person name="Gribskov M."/>
            <person name="dePamphilis C."/>
            <person name="Albert V.A."/>
            <person name="Aono N."/>
            <person name="Aoyama T."/>
            <person name="Ambrose B.A."/>
            <person name="Ashton N.W."/>
            <person name="Axtell M.J."/>
            <person name="Barker E."/>
            <person name="Barker M.S."/>
            <person name="Bennetzen J.L."/>
            <person name="Bonawitz N.D."/>
            <person name="Chapple C."/>
            <person name="Cheng C."/>
            <person name="Correa L.G."/>
            <person name="Dacre M."/>
            <person name="DeBarry J."/>
            <person name="Dreyer I."/>
            <person name="Elias M."/>
            <person name="Engstrom E.M."/>
            <person name="Estelle M."/>
            <person name="Feng L."/>
            <person name="Finet C."/>
            <person name="Floyd S.K."/>
            <person name="Frommer W.B."/>
            <person name="Fujita T."/>
            <person name="Gramzow L."/>
            <person name="Gutensohn M."/>
            <person name="Harholt J."/>
            <person name="Hattori M."/>
            <person name="Heyl A."/>
            <person name="Hirai T."/>
            <person name="Hiwatashi Y."/>
            <person name="Ishikawa M."/>
            <person name="Iwata M."/>
            <person name="Karol K.G."/>
            <person name="Koehler B."/>
            <person name="Kolukisaoglu U."/>
            <person name="Kubo M."/>
            <person name="Kurata T."/>
            <person name="Lalonde S."/>
            <person name="Li K."/>
            <person name="Li Y."/>
            <person name="Litt A."/>
            <person name="Lyons E."/>
            <person name="Manning G."/>
            <person name="Maruyama T."/>
            <person name="Michael T.P."/>
            <person name="Mikami K."/>
            <person name="Miyazaki S."/>
            <person name="Morinaga S."/>
            <person name="Murata T."/>
            <person name="Mueller-Roeber B."/>
            <person name="Nelson D.R."/>
            <person name="Obara M."/>
            <person name="Oguri Y."/>
            <person name="Olmstead R.G."/>
            <person name="Onodera N."/>
            <person name="Petersen B.L."/>
            <person name="Pils B."/>
            <person name="Prigge M."/>
            <person name="Rensing S.A."/>
            <person name="Riano-Pachon D.M."/>
            <person name="Roberts A.W."/>
            <person name="Sato Y."/>
            <person name="Scheller H.V."/>
            <person name="Schulz B."/>
            <person name="Schulz C."/>
            <person name="Shakirov E.V."/>
            <person name="Shibagaki N."/>
            <person name="Shinohara N."/>
            <person name="Shippen D.E."/>
            <person name="Soerensen I."/>
            <person name="Sotooka R."/>
            <person name="Sugimoto N."/>
            <person name="Sugita M."/>
            <person name="Sumikawa N."/>
            <person name="Tanurdzic M."/>
            <person name="Theissen G."/>
            <person name="Ulvskov P."/>
            <person name="Wakazuki S."/>
            <person name="Weng J.K."/>
            <person name="Willats W.W."/>
            <person name="Wipf D."/>
            <person name="Wolf P.G."/>
            <person name="Yang L."/>
            <person name="Zimmer A.D."/>
            <person name="Zhu Q."/>
            <person name="Mitros T."/>
            <person name="Hellsten U."/>
            <person name="Loque D."/>
            <person name="Otillar R."/>
            <person name="Salamov A."/>
            <person name="Schmutz J."/>
            <person name="Shapiro H."/>
            <person name="Lindquist E."/>
            <person name="Lucas S."/>
            <person name="Rokhsar D."/>
            <person name="Grigoriev I.V."/>
        </authorList>
    </citation>
    <scope>NUCLEOTIDE SEQUENCE [LARGE SCALE GENOMIC DNA]</scope>
</reference>
<dbReference type="AlphaFoldDB" id="D8RYH8"/>
<organism evidence="2">
    <name type="scientific">Selaginella moellendorffii</name>
    <name type="common">Spikemoss</name>
    <dbReference type="NCBI Taxonomy" id="88036"/>
    <lineage>
        <taxon>Eukaryota</taxon>
        <taxon>Viridiplantae</taxon>
        <taxon>Streptophyta</taxon>
        <taxon>Embryophyta</taxon>
        <taxon>Tracheophyta</taxon>
        <taxon>Lycopodiopsida</taxon>
        <taxon>Selaginellales</taxon>
        <taxon>Selaginellaceae</taxon>
        <taxon>Selaginella</taxon>
    </lineage>
</organism>
<dbReference type="HOGENOM" id="CLU_1819190_0_0_1"/>
<dbReference type="Proteomes" id="UP000001514">
    <property type="component" value="Unassembled WGS sequence"/>
</dbReference>